<dbReference type="PRINTS" id="PR00105">
    <property type="entry name" value="C5METTRFRASE"/>
</dbReference>
<dbReference type="GO" id="GO:0003886">
    <property type="term" value="F:DNA (cytosine-5-)-methyltransferase activity"/>
    <property type="evidence" value="ECO:0007669"/>
    <property type="project" value="UniProtKB-EC"/>
</dbReference>
<sequence length="522" mass="57553">MRSFEVVDLFAGPGGLAEGFSAYKVDGAPAFKVRLSVEKEASAFATLRLRSFTRQFGGSLPEAYYAYVAGELPREELGRLHPQEWQAACEETHQLELGQPSSAETIDPLLDAIRERSGAEVVLVGGPPCQAYSLVGRARNLGKQDYDAAADQRHFLYREYIRILERLQPAAFIMENVKGFLSSAINGERIFDRVLRDLRAAGPSPESYLIIPLVEGYSRSGQEYVVKAERHGVPQARHRVILFGVRADIAAELDLSKCNLALERNTSKVEDVLRSMPRLRSGLSRSVDDPQTWRLAVTSALMAAESGALRMGTSVSVRVAECLARHLSAFKASKEAPPRKSTELASVSNNSLAAWLVDPRLTRLLNHEARGHMQGDLARYAYAAAFAETQGRSPKADEYPSNLAPQHANWLSGKFADRFRVQCWDAPATTITSHISKDGHYFIHPDVLQCRSLTVREAARLQTFPDNYFFEGNRTEQYVQVGNAVPPLLAYKIAETVYRVLASRSGGPRSFGGKVAEVPGAA</sequence>
<comment type="similarity">
    <text evidence="7 8">Belongs to the class I-like SAM-binding methyltransferase superfamily. C5-methyltransferase family.</text>
</comment>
<keyword evidence="5" id="KW-0680">Restriction system</keyword>
<evidence type="ECO:0000313" key="10">
    <source>
        <dbReference type="Proteomes" id="UP001382935"/>
    </source>
</evidence>
<dbReference type="Gene3D" id="3.40.50.150">
    <property type="entry name" value="Vaccinia Virus protein VP39"/>
    <property type="match status" value="1"/>
</dbReference>
<evidence type="ECO:0000256" key="3">
    <source>
        <dbReference type="ARBA" id="ARBA00022679"/>
    </source>
</evidence>
<comment type="catalytic activity">
    <reaction evidence="6">
        <text>a 2'-deoxycytidine in DNA + S-adenosyl-L-methionine = a 5-methyl-2'-deoxycytidine in DNA + S-adenosyl-L-homocysteine + H(+)</text>
        <dbReference type="Rhea" id="RHEA:13681"/>
        <dbReference type="Rhea" id="RHEA-COMP:11369"/>
        <dbReference type="Rhea" id="RHEA-COMP:11370"/>
        <dbReference type="ChEBI" id="CHEBI:15378"/>
        <dbReference type="ChEBI" id="CHEBI:57856"/>
        <dbReference type="ChEBI" id="CHEBI:59789"/>
        <dbReference type="ChEBI" id="CHEBI:85452"/>
        <dbReference type="ChEBI" id="CHEBI:85454"/>
        <dbReference type="EC" id="2.1.1.37"/>
    </reaction>
</comment>
<evidence type="ECO:0000313" key="9">
    <source>
        <dbReference type="EMBL" id="WWM69457.1"/>
    </source>
</evidence>
<dbReference type="NCBIfam" id="TIGR00675">
    <property type="entry name" value="dcm"/>
    <property type="match status" value="1"/>
</dbReference>
<organism evidence="9 10">
    <name type="scientific">Sphingomonas kaistensis</name>
    <dbReference type="NCBI Taxonomy" id="298708"/>
    <lineage>
        <taxon>Bacteria</taxon>
        <taxon>Pseudomonadati</taxon>
        <taxon>Pseudomonadota</taxon>
        <taxon>Alphaproteobacteria</taxon>
        <taxon>Sphingomonadales</taxon>
        <taxon>Sphingomonadaceae</taxon>
        <taxon>Sphingomonas</taxon>
    </lineage>
</organism>
<keyword evidence="4 7" id="KW-0949">S-adenosyl-L-methionine</keyword>
<dbReference type="Pfam" id="PF00145">
    <property type="entry name" value="DNA_methylase"/>
    <property type="match status" value="2"/>
</dbReference>
<evidence type="ECO:0000256" key="4">
    <source>
        <dbReference type="ARBA" id="ARBA00022691"/>
    </source>
</evidence>
<feature type="active site" evidence="7">
    <location>
        <position position="129"/>
    </location>
</feature>
<evidence type="ECO:0000256" key="6">
    <source>
        <dbReference type="ARBA" id="ARBA00047422"/>
    </source>
</evidence>
<evidence type="ECO:0000256" key="8">
    <source>
        <dbReference type="RuleBase" id="RU000416"/>
    </source>
</evidence>
<keyword evidence="2 7" id="KW-0489">Methyltransferase</keyword>
<dbReference type="PROSITE" id="PS51679">
    <property type="entry name" value="SAM_MT_C5"/>
    <property type="match status" value="1"/>
</dbReference>
<dbReference type="InterPro" id="IPR029063">
    <property type="entry name" value="SAM-dependent_MTases_sf"/>
</dbReference>
<dbReference type="PANTHER" id="PTHR10629">
    <property type="entry name" value="CYTOSINE-SPECIFIC METHYLTRANSFERASE"/>
    <property type="match status" value="1"/>
</dbReference>
<dbReference type="SUPFAM" id="SSF53335">
    <property type="entry name" value="S-adenosyl-L-methionine-dependent methyltransferases"/>
    <property type="match status" value="1"/>
</dbReference>
<dbReference type="InterPro" id="IPR050390">
    <property type="entry name" value="C5-Methyltransferase"/>
</dbReference>
<name>A0ABZ2FZZ0_9SPHN</name>
<dbReference type="EMBL" id="CP145607">
    <property type="protein sequence ID" value="WWM69457.1"/>
    <property type="molecule type" value="Genomic_DNA"/>
</dbReference>
<evidence type="ECO:0000256" key="5">
    <source>
        <dbReference type="ARBA" id="ARBA00022747"/>
    </source>
</evidence>
<protein>
    <recommendedName>
        <fullName evidence="1">DNA (cytosine-5-)-methyltransferase</fullName>
        <ecNumber evidence="1">2.1.1.37</ecNumber>
    </recommendedName>
</protein>
<dbReference type="PANTHER" id="PTHR10629:SF52">
    <property type="entry name" value="DNA (CYTOSINE-5)-METHYLTRANSFERASE 1"/>
    <property type="match status" value="1"/>
</dbReference>
<proteinExistence type="inferred from homology"/>
<dbReference type="Gene3D" id="3.90.120.10">
    <property type="entry name" value="DNA Methylase, subunit A, domain 2"/>
    <property type="match status" value="1"/>
</dbReference>
<keyword evidence="3 7" id="KW-0808">Transferase</keyword>
<dbReference type="EC" id="2.1.1.37" evidence="1"/>
<evidence type="ECO:0000256" key="2">
    <source>
        <dbReference type="ARBA" id="ARBA00022603"/>
    </source>
</evidence>
<evidence type="ECO:0000256" key="1">
    <source>
        <dbReference type="ARBA" id="ARBA00011975"/>
    </source>
</evidence>
<dbReference type="RefSeq" id="WP_338501516.1">
    <property type="nucleotide sequence ID" value="NZ_CP145607.1"/>
</dbReference>
<dbReference type="Proteomes" id="UP001382935">
    <property type="component" value="Chromosome"/>
</dbReference>
<accession>A0ABZ2FZZ0</accession>
<gene>
    <name evidence="9" type="ORF">V6R86_01770</name>
</gene>
<dbReference type="InterPro" id="IPR001525">
    <property type="entry name" value="C5_MeTfrase"/>
</dbReference>
<evidence type="ECO:0000256" key="7">
    <source>
        <dbReference type="PROSITE-ProRule" id="PRU01016"/>
    </source>
</evidence>
<keyword evidence="10" id="KW-1185">Reference proteome</keyword>
<reference evidence="9 10" key="1">
    <citation type="submission" date="2024-02" db="EMBL/GenBank/DDBJ databases">
        <title>Full genome sequence of Sphingomonas kaistensis.</title>
        <authorList>
            <person name="Poletto B.L."/>
            <person name="Silva G."/>
            <person name="Galante D."/>
            <person name="Campos K.R."/>
            <person name="Santos M.B.N."/>
            <person name="Sacchi C.T."/>
        </authorList>
    </citation>
    <scope>NUCLEOTIDE SEQUENCE [LARGE SCALE GENOMIC DNA]</scope>
    <source>
        <strain evidence="9 10">MA4R</strain>
    </source>
</reference>
<dbReference type="GO" id="GO:0032259">
    <property type="term" value="P:methylation"/>
    <property type="evidence" value="ECO:0007669"/>
    <property type="project" value="UniProtKB-KW"/>
</dbReference>